<comment type="caution">
    <text evidence="1">The sequence shown here is derived from an EMBL/GenBank/DDBJ whole genome shotgun (WGS) entry which is preliminary data.</text>
</comment>
<sequence>MAQVGKILGTVKVVQGRTEPRRFHPENPEVYGSVSGAKLLISILMNRELNHFQKKTGSWRKSPLECCLPSRGKKDGPAVFCFISAFKFNTSDHGKGPDMLKPSLDRKTNVGSFQYISFTSYTIYYLLELLDV</sequence>
<dbReference type="EMBL" id="JAWJWF010000049">
    <property type="protein sequence ID" value="KAK6619219.1"/>
    <property type="molecule type" value="Genomic_DNA"/>
</dbReference>
<organism evidence="1 2">
    <name type="scientific">Polyplax serrata</name>
    <name type="common">Common mouse louse</name>
    <dbReference type="NCBI Taxonomy" id="468196"/>
    <lineage>
        <taxon>Eukaryota</taxon>
        <taxon>Metazoa</taxon>
        <taxon>Ecdysozoa</taxon>
        <taxon>Arthropoda</taxon>
        <taxon>Hexapoda</taxon>
        <taxon>Insecta</taxon>
        <taxon>Pterygota</taxon>
        <taxon>Neoptera</taxon>
        <taxon>Paraneoptera</taxon>
        <taxon>Psocodea</taxon>
        <taxon>Troctomorpha</taxon>
        <taxon>Phthiraptera</taxon>
        <taxon>Anoplura</taxon>
        <taxon>Polyplacidae</taxon>
        <taxon>Polyplax</taxon>
    </lineage>
</organism>
<evidence type="ECO:0000313" key="2">
    <source>
        <dbReference type="Proteomes" id="UP001359485"/>
    </source>
</evidence>
<gene>
    <name evidence="1" type="ORF">RUM44_003601</name>
</gene>
<evidence type="ECO:0000313" key="1">
    <source>
        <dbReference type="EMBL" id="KAK6619219.1"/>
    </source>
</evidence>
<reference evidence="1 2" key="1">
    <citation type="submission" date="2023-09" db="EMBL/GenBank/DDBJ databases">
        <title>Genomes of two closely related lineages of the louse Polyplax serrata with different host specificities.</title>
        <authorList>
            <person name="Martinu J."/>
            <person name="Tarabai H."/>
            <person name="Stefka J."/>
            <person name="Hypsa V."/>
        </authorList>
    </citation>
    <scope>NUCLEOTIDE SEQUENCE [LARGE SCALE GENOMIC DNA]</scope>
    <source>
        <strain evidence="1">98ZLc_SE</strain>
    </source>
</reference>
<accession>A0ABR1AH30</accession>
<dbReference type="Proteomes" id="UP001359485">
    <property type="component" value="Unassembled WGS sequence"/>
</dbReference>
<name>A0ABR1AH30_POLSC</name>
<proteinExistence type="predicted"/>
<protein>
    <submittedName>
        <fullName evidence="1">Uncharacterized protein</fullName>
    </submittedName>
</protein>
<keyword evidence="2" id="KW-1185">Reference proteome</keyword>